<protein>
    <submittedName>
        <fullName evidence="2">YkoF family thiamine/hydroxymethylpyrimidine-binding protein</fullName>
    </submittedName>
</protein>
<dbReference type="Pfam" id="PF07615">
    <property type="entry name" value="Ykof"/>
    <property type="match status" value="2"/>
</dbReference>
<dbReference type="Proteomes" id="UP001241571">
    <property type="component" value="Unassembled WGS sequence"/>
</dbReference>
<evidence type="ECO:0000313" key="6">
    <source>
        <dbReference type="Proteomes" id="UP000516696"/>
    </source>
</evidence>
<dbReference type="EMBL" id="WVTI01000001">
    <property type="protein sequence ID" value="MXS24617.1"/>
    <property type="molecule type" value="Genomic_DNA"/>
</dbReference>
<evidence type="ECO:0000313" key="5">
    <source>
        <dbReference type="Proteomes" id="UP000439965"/>
    </source>
</evidence>
<evidence type="ECO:0000313" key="7">
    <source>
        <dbReference type="Proteomes" id="UP001241571"/>
    </source>
</evidence>
<proteinExistence type="predicted"/>
<accession>A0A2A4DFE6</accession>
<dbReference type="EMBL" id="CP050485">
    <property type="protein sequence ID" value="QOG27246.1"/>
    <property type="molecule type" value="Genomic_DNA"/>
</dbReference>
<dbReference type="Proteomes" id="UP000516696">
    <property type="component" value="Chromosome"/>
</dbReference>
<gene>
    <name evidence="4" type="ORF">EGM181_08290</name>
    <name evidence="3" type="ORF">GTI89_00750</name>
    <name evidence="2" type="ORF">QRX88_09220</name>
</gene>
<evidence type="ECO:0000313" key="2">
    <source>
        <dbReference type="EMBL" id="MDL4935893.1"/>
    </source>
</evidence>
<reference evidence="3 5" key="1">
    <citation type="submission" date="2019-04" db="EMBL/GenBank/DDBJ databases">
        <title>Step-wise assembly of the neonatal virome modulated by breast feeding.</title>
        <authorList>
            <person name="Liang G."/>
            <person name="Bushman F."/>
        </authorList>
    </citation>
    <scope>NUCLEOTIDE SEQUENCE [LARGE SCALE GENOMIC DNA]</scope>
    <source>
        <strain evidence="3 5">E3404</strain>
    </source>
</reference>
<reference evidence="2 7" key="3">
    <citation type="submission" date="2023-06" db="EMBL/GenBank/DDBJ databases">
        <title>Acute promotion of culturable opportunistic pathogens and persistent increase of antibiotic resistance following antibiotic exposure in mouse gut microbiota.</title>
        <authorList>
            <person name="Li L."/>
            <person name="Wang B."/>
            <person name="Sun Y."/>
            <person name="Wang M."/>
            <person name="Xu H."/>
        </authorList>
    </citation>
    <scope>NUCLEOTIDE SEQUENCE [LARGE SCALE GENOMIC DNA]</scope>
    <source>
        <strain evidence="2 7">CRI2_2</strain>
    </source>
</reference>
<feature type="domain" description="Thiamin/hydroxymethyl pyrimidine-binding YkoF putative" evidence="1">
    <location>
        <begin position="116"/>
        <end position="195"/>
    </location>
</feature>
<evidence type="ECO:0000313" key="4">
    <source>
        <dbReference type="EMBL" id="QOG27246.1"/>
    </source>
</evidence>
<sequence>MENCSMNQIDITGCRISLYPMKDDFASHILRSIKETDTTAVWQQTDLFSTLYRGEAASVIDAAAALFVNAYDPKTHLVGEFTFSKGCPGDLAGDAFLSGKHERPNHQQITAKGTFIVQCKYSFYVFGREDYMEEIAHIVSLADAMGLQPQSAHYVTLLSGTAAQLFAYFEQALAYAHEKLPHYVLEGTVSVNSPSLKEASLHE</sequence>
<dbReference type="RefSeq" id="WP_003127122.1">
    <property type="nucleotide sequence ID" value="NZ_BSYC01000002.1"/>
</dbReference>
<dbReference type="InterPro" id="IPR029756">
    <property type="entry name" value="MTH1187/YkoF-like"/>
</dbReference>
<evidence type="ECO:0000259" key="1">
    <source>
        <dbReference type="Pfam" id="PF07615"/>
    </source>
</evidence>
<organism evidence="3 5">
    <name type="scientific">Enterococcus gallinarum</name>
    <dbReference type="NCBI Taxonomy" id="1353"/>
    <lineage>
        <taxon>Bacteria</taxon>
        <taxon>Bacillati</taxon>
        <taxon>Bacillota</taxon>
        <taxon>Bacilli</taxon>
        <taxon>Lactobacillales</taxon>
        <taxon>Enterococcaceae</taxon>
        <taxon>Enterococcus</taxon>
    </lineage>
</organism>
<name>A0A2A4DFE6_ENTGA</name>
<evidence type="ECO:0000313" key="3">
    <source>
        <dbReference type="EMBL" id="MXS24617.1"/>
    </source>
</evidence>
<dbReference type="InterPro" id="IPR011522">
    <property type="entry name" value="Thiamin/HMP-bd_put_YkoF"/>
</dbReference>
<reference evidence="4 6" key="2">
    <citation type="submission" date="2020-03" db="EMBL/GenBank/DDBJ databases">
        <title>Characterization of ganglioside-mimicking enterococci.</title>
        <authorList>
            <person name="Patry R.T."/>
            <person name="Nothaft H."/>
            <person name="Bridger R."/>
            <person name="Shajahan A."/>
            <person name="Huynh S."/>
            <person name="Sanchez S."/>
            <person name="Azadi P."/>
            <person name="Cooper K."/>
            <person name="Miller W.G."/>
            <person name="Parker C.T."/>
            <person name="Wells L."/>
            <person name="Szymanski C.M."/>
        </authorList>
    </citation>
    <scope>NUCLEOTIDE SEQUENCE [LARGE SCALE GENOMIC DNA]</scope>
    <source>
        <strain evidence="4 6">EGM181</strain>
    </source>
</reference>
<dbReference type="Proteomes" id="UP000439965">
    <property type="component" value="Unassembled WGS sequence"/>
</dbReference>
<dbReference type="SUPFAM" id="SSF89957">
    <property type="entry name" value="MTH1187/YkoF-like"/>
    <property type="match status" value="1"/>
</dbReference>
<dbReference type="AlphaFoldDB" id="A0A2A4DFE6"/>
<dbReference type="Gene3D" id="3.30.70.930">
    <property type="match status" value="2"/>
</dbReference>
<dbReference type="EMBL" id="JASUBT010000005">
    <property type="protein sequence ID" value="MDL4935893.1"/>
    <property type="molecule type" value="Genomic_DNA"/>
</dbReference>
<feature type="domain" description="Thiamin/hydroxymethyl pyrimidine-binding YkoF putative" evidence="1">
    <location>
        <begin position="11"/>
        <end position="90"/>
    </location>
</feature>